<dbReference type="PANTHER" id="PTHR34137">
    <property type="entry name" value="EXODEOXYRIBONUCLEASE 7 SMALL SUBUNIT"/>
    <property type="match status" value="1"/>
</dbReference>
<evidence type="ECO:0000256" key="2">
    <source>
        <dbReference type="ARBA" id="ARBA00022490"/>
    </source>
</evidence>
<dbReference type="RefSeq" id="WP_183411112.1">
    <property type="nucleotide sequence ID" value="NZ_JACHWY010000003.1"/>
</dbReference>
<dbReference type="GO" id="GO:0009318">
    <property type="term" value="C:exodeoxyribonuclease VII complex"/>
    <property type="evidence" value="ECO:0007669"/>
    <property type="project" value="UniProtKB-UniRule"/>
</dbReference>
<dbReference type="PANTHER" id="PTHR34137:SF1">
    <property type="entry name" value="EXODEOXYRIBONUCLEASE 7 SMALL SUBUNIT"/>
    <property type="match status" value="1"/>
</dbReference>
<dbReference type="Pfam" id="PF02609">
    <property type="entry name" value="Exonuc_VII_S"/>
    <property type="match status" value="1"/>
</dbReference>
<comment type="function">
    <text evidence="6">Bidirectionally degrades single-stranded DNA into large acid-insoluble oligonucleotides, which are then degraded further into small acid-soluble oligonucleotides.</text>
</comment>
<dbReference type="InterPro" id="IPR003761">
    <property type="entry name" value="Exonuc_VII_S"/>
</dbReference>
<sequence>MAKAKKQSFEESLAELEAIVERMESGELSLEASLEAFENGMKLSRDAQAALSAAELKVQKLTEQQGELHLDDFDPEA</sequence>
<gene>
    <name evidence="6" type="primary">xseB</name>
    <name evidence="8" type="ORF">FHR99_002595</name>
</gene>
<dbReference type="GO" id="GO:0005829">
    <property type="term" value="C:cytosol"/>
    <property type="evidence" value="ECO:0007669"/>
    <property type="project" value="TreeGrafter"/>
</dbReference>
<dbReference type="NCBIfam" id="NF002140">
    <property type="entry name" value="PRK00977.1-4"/>
    <property type="match status" value="1"/>
</dbReference>
<evidence type="ECO:0000256" key="1">
    <source>
        <dbReference type="ARBA" id="ARBA00009998"/>
    </source>
</evidence>
<evidence type="ECO:0000256" key="4">
    <source>
        <dbReference type="ARBA" id="ARBA00022801"/>
    </source>
</evidence>
<evidence type="ECO:0000256" key="3">
    <source>
        <dbReference type="ARBA" id="ARBA00022722"/>
    </source>
</evidence>
<evidence type="ECO:0000256" key="6">
    <source>
        <dbReference type="HAMAP-Rule" id="MF_00337"/>
    </source>
</evidence>
<keyword evidence="5 6" id="KW-0269">Exonuclease</keyword>
<protein>
    <recommendedName>
        <fullName evidence="6">Exodeoxyribonuclease 7 small subunit</fullName>
        <ecNumber evidence="6">3.1.11.6</ecNumber>
    </recommendedName>
    <alternativeName>
        <fullName evidence="6">Exodeoxyribonuclease VII small subunit</fullName>
        <shortName evidence="6">Exonuclease VII small subunit</shortName>
    </alternativeName>
</protein>
<dbReference type="NCBIfam" id="TIGR01280">
    <property type="entry name" value="xseB"/>
    <property type="match status" value="1"/>
</dbReference>
<dbReference type="PIRSF" id="PIRSF006488">
    <property type="entry name" value="Exonuc_VII_S"/>
    <property type="match status" value="1"/>
</dbReference>
<dbReference type="Proteomes" id="UP000537130">
    <property type="component" value="Unassembled WGS sequence"/>
</dbReference>
<reference evidence="8 9" key="1">
    <citation type="submission" date="2020-08" db="EMBL/GenBank/DDBJ databases">
        <title>Genomic Encyclopedia of Type Strains, Phase III (KMG-III): the genomes of soil and plant-associated and newly described type strains.</title>
        <authorList>
            <person name="Whitman W."/>
        </authorList>
    </citation>
    <scope>NUCLEOTIDE SEQUENCE [LARGE SCALE GENOMIC DNA]</scope>
    <source>
        <strain evidence="8 9">CECT 8654</strain>
    </source>
</reference>
<comment type="caution">
    <text evidence="8">The sequence shown here is derived from an EMBL/GenBank/DDBJ whole genome shotgun (WGS) entry which is preliminary data.</text>
</comment>
<accession>A0A7W4W6E9</accession>
<evidence type="ECO:0000256" key="7">
    <source>
        <dbReference type="SAM" id="Coils"/>
    </source>
</evidence>
<proteinExistence type="inferred from homology"/>
<evidence type="ECO:0000313" key="8">
    <source>
        <dbReference type="EMBL" id="MBB3048321.1"/>
    </source>
</evidence>
<dbReference type="GO" id="GO:0008855">
    <property type="term" value="F:exodeoxyribonuclease VII activity"/>
    <property type="evidence" value="ECO:0007669"/>
    <property type="project" value="UniProtKB-UniRule"/>
</dbReference>
<comment type="similarity">
    <text evidence="1 6">Belongs to the XseB family.</text>
</comment>
<feature type="coiled-coil region" evidence="7">
    <location>
        <begin position="6"/>
        <end position="64"/>
    </location>
</feature>
<dbReference type="EC" id="3.1.11.6" evidence="6"/>
<dbReference type="Gene3D" id="1.10.287.1040">
    <property type="entry name" value="Exonuclease VII, small subunit"/>
    <property type="match status" value="1"/>
</dbReference>
<keyword evidence="7" id="KW-0175">Coiled coil</keyword>
<comment type="subunit">
    <text evidence="6">Heterooligomer composed of large and small subunits.</text>
</comment>
<keyword evidence="3 6" id="KW-0540">Nuclease</keyword>
<dbReference type="GO" id="GO:0006308">
    <property type="term" value="P:DNA catabolic process"/>
    <property type="evidence" value="ECO:0007669"/>
    <property type="project" value="UniProtKB-UniRule"/>
</dbReference>
<dbReference type="InterPro" id="IPR037004">
    <property type="entry name" value="Exonuc_VII_ssu_sf"/>
</dbReference>
<name>A0A7W4W6E9_9GAMM</name>
<keyword evidence="2 6" id="KW-0963">Cytoplasm</keyword>
<comment type="catalytic activity">
    <reaction evidence="6">
        <text>Exonucleolytic cleavage in either 5'- to 3'- or 3'- to 5'-direction to yield nucleoside 5'-phosphates.</text>
        <dbReference type="EC" id="3.1.11.6"/>
    </reaction>
</comment>
<evidence type="ECO:0000313" key="9">
    <source>
        <dbReference type="Proteomes" id="UP000537130"/>
    </source>
</evidence>
<keyword evidence="4 6" id="KW-0378">Hydrolase</keyword>
<evidence type="ECO:0000256" key="5">
    <source>
        <dbReference type="ARBA" id="ARBA00022839"/>
    </source>
</evidence>
<comment type="subcellular location">
    <subcellularLocation>
        <location evidence="6">Cytoplasm</location>
    </subcellularLocation>
</comment>
<dbReference type="HAMAP" id="MF_00337">
    <property type="entry name" value="Exonuc_7_S"/>
    <property type="match status" value="1"/>
</dbReference>
<dbReference type="SUPFAM" id="SSF116842">
    <property type="entry name" value="XseB-like"/>
    <property type="match status" value="1"/>
</dbReference>
<dbReference type="EMBL" id="JACHWY010000003">
    <property type="protein sequence ID" value="MBB3048321.1"/>
    <property type="molecule type" value="Genomic_DNA"/>
</dbReference>
<keyword evidence="9" id="KW-1185">Reference proteome</keyword>
<organism evidence="8 9">
    <name type="scientific">Litorivivens lipolytica</name>
    <dbReference type="NCBI Taxonomy" id="1524264"/>
    <lineage>
        <taxon>Bacteria</taxon>
        <taxon>Pseudomonadati</taxon>
        <taxon>Pseudomonadota</taxon>
        <taxon>Gammaproteobacteria</taxon>
        <taxon>Litorivivens</taxon>
    </lineage>
</organism>
<dbReference type="AlphaFoldDB" id="A0A7W4W6E9"/>